<dbReference type="InterPro" id="IPR001789">
    <property type="entry name" value="Sig_transdc_resp-reg_receiver"/>
</dbReference>
<dbReference type="PANTHER" id="PTHR30471:SF3">
    <property type="entry name" value="UPF0758 PROTEIN YEES-RELATED"/>
    <property type="match status" value="1"/>
</dbReference>
<dbReference type="HOGENOM" id="CLU_686489_0_0_6"/>
<dbReference type="STRING" id="246195.DNO_0822"/>
<dbReference type="Pfam" id="PF00072">
    <property type="entry name" value="Response_reg"/>
    <property type="match status" value="1"/>
</dbReference>
<feature type="domain" description="Response regulatory" evidence="8">
    <location>
        <begin position="4"/>
        <end position="121"/>
    </location>
</feature>
<evidence type="ECO:0000256" key="1">
    <source>
        <dbReference type="ARBA" id="ARBA00022670"/>
    </source>
</evidence>
<dbReference type="eggNOG" id="COG2003">
    <property type="taxonomic scope" value="Bacteria"/>
</dbReference>
<dbReference type="PROSITE" id="PS50249">
    <property type="entry name" value="MPN"/>
    <property type="match status" value="1"/>
</dbReference>
<dbReference type="InterPro" id="IPR037518">
    <property type="entry name" value="MPN"/>
</dbReference>
<evidence type="ECO:0000259" key="9">
    <source>
        <dbReference type="PROSITE" id="PS50249"/>
    </source>
</evidence>
<keyword evidence="11" id="KW-1185">Reference proteome</keyword>
<dbReference type="GO" id="GO:0008237">
    <property type="term" value="F:metallopeptidase activity"/>
    <property type="evidence" value="ECO:0007669"/>
    <property type="project" value="UniProtKB-KW"/>
</dbReference>
<dbReference type="PANTHER" id="PTHR30471">
    <property type="entry name" value="DNA REPAIR PROTEIN RADC"/>
    <property type="match status" value="1"/>
</dbReference>
<dbReference type="Proteomes" id="UP000000248">
    <property type="component" value="Chromosome"/>
</dbReference>
<evidence type="ECO:0000256" key="6">
    <source>
        <dbReference type="PROSITE-ProRule" id="PRU00169"/>
    </source>
</evidence>
<comment type="similarity">
    <text evidence="7">Belongs to the UPF0758 family.</text>
</comment>
<evidence type="ECO:0000256" key="7">
    <source>
        <dbReference type="RuleBase" id="RU003797"/>
    </source>
</evidence>
<dbReference type="GO" id="GO:0046872">
    <property type="term" value="F:metal ion binding"/>
    <property type="evidence" value="ECO:0007669"/>
    <property type="project" value="UniProtKB-KW"/>
</dbReference>
<dbReference type="CDD" id="cd08071">
    <property type="entry name" value="MPN_DUF2466"/>
    <property type="match status" value="1"/>
</dbReference>
<evidence type="ECO:0000256" key="2">
    <source>
        <dbReference type="ARBA" id="ARBA00022723"/>
    </source>
</evidence>
<reference evidence="10 11" key="1">
    <citation type="journal article" date="2007" name="Nat. Biotechnol.">
        <title>Genome sequence and identification of candidate vaccine antigens from the animal pathogen Dichelobacter nodosus.</title>
        <authorList>
            <person name="Myers G.S."/>
            <person name="Parker D."/>
            <person name="Al-Hasani K."/>
            <person name="Kennan R.M."/>
            <person name="Seemann T."/>
            <person name="Ren Q."/>
            <person name="Badger J.H."/>
            <person name="Selengut J.D."/>
            <person name="Deboy R.T."/>
            <person name="Tettelin H."/>
            <person name="Boyce J.D."/>
            <person name="McCarl V.P."/>
            <person name="Han X."/>
            <person name="Nelson W.C."/>
            <person name="Madupu R."/>
            <person name="Mohamoud Y."/>
            <person name="Holley T."/>
            <person name="Fedorova N."/>
            <person name="Khouri H."/>
            <person name="Bottomley S.P."/>
            <person name="Whittington R.J."/>
            <person name="Adler B."/>
            <person name="Songer J.G."/>
            <person name="Rood J.I."/>
            <person name="Paulsen I.T."/>
        </authorList>
    </citation>
    <scope>NUCLEOTIDE SEQUENCE [LARGE SCALE GENOMIC DNA]</scope>
    <source>
        <strain evidence="10 11">VCS1703A</strain>
    </source>
</reference>
<sequence length="401" mass="44064">MIKTALIVDDSRLARHTLRLLLEKHGITVSQAQGVLEGEKIIFNQAIPDVVFMDVMMPELDGFEGLARLRKNPLTHALPVIMYSGDVSEEARRKAKENGATGYLPKPVEPERLNILVTALAKHVHHNEAQAPAPQPAHEEPAVAVEKPEMPAAQETVHQAETVHESSQEALVEENITSDPSLDMPRERILRLGASALSDAELLAILLRTGVIGKPVLAFAQELIASRGGLVGLLTSRKEHLLPIKGIGQAKTAEILAVTELCKRFIAADLQLPEWQFSSADDVRNFLLMHYKGLGFEEVAILLLNQKNQYLAYERIGQAFGSEVSQVNVSCRKLVKSVLDSDAAAVVLVHNHPAQSTELSESDLQTTKFIENFLKPLGVRLLDHFVVAGNQVISLRETGDW</sequence>
<organism evidence="10 11">
    <name type="scientific">Dichelobacter nodosus (strain VCS1703A)</name>
    <dbReference type="NCBI Taxonomy" id="246195"/>
    <lineage>
        <taxon>Bacteria</taxon>
        <taxon>Pseudomonadati</taxon>
        <taxon>Pseudomonadota</taxon>
        <taxon>Gammaproteobacteria</taxon>
        <taxon>Cardiobacteriales</taxon>
        <taxon>Cardiobacteriaceae</taxon>
        <taxon>Dichelobacter</taxon>
    </lineage>
</organism>
<dbReference type="Gene3D" id="3.40.50.2300">
    <property type="match status" value="1"/>
</dbReference>
<keyword evidence="2" id="KW-0479">Metal-binding</keyword>
<keyword evidence="5" id="KW-0482">Metalloprotease</keyword>
<name>A5EYF9_DICNV</name>
<evidence type="ECO:0000313" key="10">
    <source>
        <dbReference type="EMBL" id="ABQ13529.1"/>
    </source>
</evidence>
<dbReference type="InterPro" id="IPR046778">
    <property type="entry name" value="UPF0758_N"/>
</dbReference>
<dbReference type="NCBIfam" id="TIGR00608">
    <property type="entry name" value="radc"/>
    <property type="match status" value="1"/>
</dbReference>
<dbReference type="eggNOG" id="COG0745">
    <property type="taxonomic scope" value="Bacteria"/>
</dbReference>
<accession>A5EYF9</accession>
<dbReference type="Gene3D" id="3.40.140.10">
    <property type="entry name" value="Cytidine Deaminase, domain 2"/>
    <property type="match status" value="1"/>
</dbReference>
<keyword evidence="1" id="KW-0645">Protease</keyword>
<evidence type="ECO:0000256" key="3">
    <source>
        <dbReference type="ARBA" id="ARBA00022801"/>
    </source>
</evidence>
<dbReference type="AlphaFoldDB" id="A5EYF9"/>
<evidence type="ECO:0000256" key="4">
    <source>
        <dbReference type="ARBA" id="ARBA00022833"/>
    </source>
</evidence>
<keyword evidence="6" id="KW-0597">Phosphoprotein</keyword>
<feature type="modified residue" description="4-aspartylphosphate" evidence="6">
    <location>
        <position position="54"/>
    </location>
</feature>
<evidence type="ECO:0000259" key="8">
    <source>
        <dbReference type="PROSITE" id="PS50110"/>
    </source>
</evidence>
<dbReference type="Pfam" id="PF04002">
    <property type="entry name" value="RadC"/>
    <property type="match status" value="1"/>
</dbReference>
<dbReference type="RefSeq" id="WP_012031145.1">
    <property type="nucleotide sequence ID" value="NC_009446.1"/>
</dbReference>
<dbReference type="Pfam" id="PF20582">
    <property type="entry name" value="UPF0758_N"/>
    <property type="match status" value="1"/>
</dbReference>
<dbReference type="InterPro" id="IPR011006">
    <property type="entry name" value="CheY-like_superfamily"/>
</dbReference>
<dbReference type="EMBL" id="CP000513">
    <property type="protein sequence ID" value="ABQ13529.1"/>
    <property type="molecule type" value="Genomic_DNA"/>
</dbReference>
<dbReference type="InterPro" id="IPR025657">
    <property type="entry name" value="RadC_JAB"/>
</dbReference>
<feature type="domain" description="MPN" evidence="9">
    <location>
        <begin position="276"/>
        <end position="401"/>
    </location>
</feature>
<gene>
    <name evidence="10" type="ordered locus">DNO_0822</name>
</gene>
<evidence type="ECO:0000256" key="5">
    <source>
        <dbReference type="ARBA" id="ARBA00023049"/>
    </source>
</evidence>
<keyword evidence="4" id="KW-0862">Zinc</keyword>
<dbReference type="InterPro" id="IPR001405">
    <property type="entry name" value="UPF0758"/>
</dbReference>
<keyword evidence="3" id="KW-0378">Hydrolase</keyword>
<dbReference type="GO" id="GO:0006508">
    <property type="term" value="P:proteolysis"/>
    <property type="evidence" value="ECO:0007669"/>
    <property type="project" value="UniProtKB-KW"/>
</dbReference>
<dbReference type="KEGG" id="dno:DNO_0822"/>
<evidence type="ECO:0000313" key="11">
    <source>
        <dbReference type="Proteomes" id="UP000000248"/>
    </source>
</evidence>
<dbReference type="CDD" id="cd00156">
    <property type="entry name" value="REC"/>
    <property type="match status" value="1"/>
</dbReference>
<dbReference type="PROSITE" id="PS50110">
    <property type="entry name" value="RESPONSE_REGULATORY"/>
    <property type="match status" value="1"/>
</dbReference>
<dbReference type="SMART" id="SM00448">
    <property type="entry name" value="REC"/>
    <property type="match status" value="1"/>
</dbReference>
<dbReference type="GO" id="GO:0000160">
    <property type="term" value="P:phosphorelay signal transduction system"/>
    <property type="evidence" value="ECO:0007669"/>
    <property type="project" value="InterPro"/>
</dbReference>
<protein>
    <submittedName>
        <fullName evidence="10">Response regulator receiver domain protein-DNA repair protein RadC</fullName>
    </submittedName>
</protein>
<dbReference type="SUPFAM" id="SSF52172">
    <property type="entry name" value="CheY-like"/>
    <property type="match status" value="1"/>
</dbReference>
<proteinExistence type="inferred from homology"/>